<dbReference type="GO" id="GO:0016787">
    <property type="term" value="F:hydrolase activity"/>
    <property type="evidence" value="ECO:0007669"/>
    <property type="project" value="UniProtKB-KW"/>
</dbReference>
<dbReference type="CDD" id="cd24161">
    <property type="entry name" value="NUDIX_ADPRase_Ndx2"/>
    <property type="match status" value="1"/>
</dbReference>
<comment type="similarity">
    <text evidence="3">Belongs to the Nudix hydrolase family. NudK subfamily.</text>
</comment>
<dbReference type="AlphaFoldDB" id="A0A937DJD9"/>
<comment type="cofactor">
    <cofactor evidence="2">
        <name>Mg(2+)</name>
        <dbReference type="ChEBI" id="CHEBI:18420"/>
    </cofactor>
</comment>
<comment type="caution">
    <text evidence="9">The sequence shown here is derived from an EMBL/GenBank/DDBJ whole genome shotgun (WGS) entry which is preliminary data.</text>
</comment>
<keyword evidence="10" id="KW-1185">Reference proteome</keyword>
<dbReference type="InterPro" id="IPR000086">
    <property type="entry name" value="NUDIX_hydrolase_dom"/>
</dbReference>
<dbReference type="InterPro" id="IPR015797">
    <property type="entry name" value="NUDIX_hydrolase-like_dom_sf"/>
</dbReference>
<dbReference type="SUPFAM" id="SSF55811">
    <property type="entry name" value="Nudix"/>
    <property type="match status" value="1"/>
</dbReference>
<evidence type="ECO:0000259" key="8">
    <source>
        <dbReference type="PROSITE" id="PS51462"/>
    </source>
</evidence>
<dbReference type="PANTHER" id="PTHR11839:SF18">
    <property type="entry name" value="NUDIX HYDROLASE DOMAIN-CONTAINING PROTEIN"/>
    <property type="match status" value="1"/>
</dbReference>
<proteinExistence type="inferred from homology"/>
<dbReference type="PROSITE" id="PS00893">
    <property type="entry name" value="NUDIX_BOX"/>
    <property type="match status" value="1"/>
</dbReference>
<evidence type="ECO:0000313" key="10">
    <source>
        <dbReference type="Proteomes" id="UP000642920"/>
    </source>
</evidence>
<evidence type="ECO:0000256" key="7">
    <source>
        <dbReference type="ARBA" id="ARBA00032272"/>
    </source>
</evidence>
<feature type="domain" description="Nudix hydrolase" evidence="8">
    <location>
        <begin position="46"/>
        <end position="174"/>
    </location>
</feature>
<dbReference type="GO" id="GO:0005829">
    <property type="term" value="C:cytosol"/>
    <property type="evidence" value="ECO:0007669"/>
    <property type="project" value="TreeGrafter"/>
</dbReference>
<evidence type="ECO:0000256" key="5">
    <source>
        <dbReference type="ARBA" id="ARBA00022801"/>
    </source>
</evidence>
<evidence type="ECO:0000256" key="4">
    <source>
        <dbReference type="ARBA" id="ARBA00016377"/>
    </source>
</evidence>
<dbReference type="PROSITE" id="PS51462">
    <property type="entry name" value="NUDIX"/>
    <property type="match status" value="1"/>
</dbReference>
<sequence>MSDHSKKNPWQTLASKEIYENPWIKVEEDQVINPGGGKGIYGKVHFKNIAIGIIPIDEHGNTWLVGQHRYPLDIYSWEIPEGGCPEGEDKLDGAKRELKEETGLSAENWQEVLTMHLSNSVSDEVGFVYLATELTQGATEFEESEDLAIKKLPVVEAIQMVMESKITDSLSVAGLLKVDKLMKEGALKF</sequence>
<dbReference type="InterPro" id="IPR020084">
    <property type="entry name" value="NUDIX_hydrolase_CS"/>
</dbReference>
<dbReference type="PANTHER" id="PTHR11839">
    <property type="entry name" value="UDP/ADP-SUGAR PYROPHOSPHATASE"/>
    <property type="match status" value="1"/>
</dbReference>
<dbReference type="GO" id="GO:0019693">
    <property type="term" value="P:ribose phosphate metabolic process"/>
    <property type="evidence" value="ECO:0007669"/>
    <property type="project" value="TreeGrafter"/>
</dbReference>
<evidence type="ECO:0000313" key="9">
    <source>
        <dbReference type="EMBL" id="MBL0765111.1"/>
    </source>
</evidence>
<evidence type="ECO:0000256" key="3">
    <source>
        <dbReference type="ARBA" id="ARBA00007275"/>
    </source>
</evidence>
<gene>
    <name evidence="9" type="ORF">JKP34_07610</name>
</gene>
<evidence type="ECO:0000256" key="6">
    <source>
        <dbReference type="ARBA" id="ARBA00032162"/>
    </source>
</evidence>
<dbReference type="Proteomes" id="UP000642920">
    <property type="component" value="Unassembled WGS sequence"/>
</dbReference>
<dbReference type="GO" id="GO:0006753">
    <property type="term" value="P:nucleoside phosphate metabolic process"/>
    <property type="evidence" value="ECO:0007669"/>
    <property type="project" value="TreeGrafter"/>
</dbReference>
<dbReference type="Pfam" id="PF00293">
    <property type="entry name" value="NUDIX"/>
    <property type="match status" value="1"/>
</dbReference>
<organism evidence="9 10">
    <name type="scientific">Marivirga atlantica</name>
    <dbReference type="NCBI Taxonomy" id="1548457"/>
    <lineage>
        <taxon>Bacteria</taxon>
        <taxon>Pseudomonadati</taxon>
        <taxon>Bacteroidota</taxon>
        <taxon>Cytophagia</taxon>
        <taxon>Cytophagales</taxon>
        <taxon>Marivirgaceae</taxon>
        <taxon>Marivirga</taxon>
    </lineage>
</organism>
<name>A0A937DJD9_9BACT</name>
<evidence type="ECO:0000256" key="2">
    <source>
        <dbReference type="ARBA" id="ARBA00001946"/>
    </source>
</evidence>
<dbReference type="EMBL" id="JAERQG010000002">
    <property type="protein sequence ID" value="MBL0765111.1"/>
    <property type="molecule type" value="Genomic_DNA"/>
</dbReference>
<dbReference type="RefSeq" id="WP_201919437.1">
    <property type="nucleotide sequence ID" value="NZ_JAERQG010000002.1"/>
</dbReference>
<dbReference type="Gene3D" id="3.90.79.10">
    <property type="entry name" value="Nucleoside Triphosphate Pyrophosphohydrolase"/>
    <property type="match status" value="1"/>
</dbReference>
<evidence type="ECO:0000256" key="1">
    <source>
        <dbReference type="ARBA" id="ARBA00000847"/>
    </source>
</evidence>
<reference evidence="9" key="1">
    <citation type="submission" date="2021-01" db="EMBL/GenBank/DDBJ databases">
        <title>Marivirga sp. nov., isolated from intertidal surface sediments.</title>
        <authorList>
            <person name="Zhang M."/>
        </authorList>
    </citation>
    <scope>NUCLEOTIDE SEQUENCE</scope>
    <source>
        <strain evidence="9">SM1354</strain>
    </source>
</reference>
<protein>
    <recommendedName>
        <fullName evidence="4">GDP-mannose pyrophosphatase</fullName>
    </recommendedName>
    <alternativeName>
        <fullName evidence="6">GDP-mannose hydrolase</fullName>
    </alternativeName>
    <alternativeName>
        <fullName evidence="7">GDPMK</fullName>
    </alternativeName>
</protein>
<accession>A0A937DJD9</accession>
<keyword evidence="5 9" id="KW-0378">Hydrolase</keyword>
<comment type="catalytic activity">
    <reaction evidence="1">
        <text>GDP-alpha-D-mannose + H2O = alpha-D-mannose 1-phosphate + GMP + 2 H(+)</text>
        <dbReference type="Rhea" id="RHEA:27978"/>
        <dbReference type="ChEBI" id="CHEBI:15377"/>
        <dbReference type="ChEBI" id="CHEBI:15378"/>
        <dbReference type="ChEBI" id="CHEBI:57527"/>
        <dbReference type="ChEBI" id="CHEBI:58115"/>
        <dbReference type="ChEBI" id="CHEBI:58409"/>
    </reaction>
</comment>